<comment type="caution">
    <text evidence="2">The sequence shown here is derived from an EMBL/GenBank/DDBJ whole genome shotgun (WGS) entry which is preliminary data.</text>
</comment>
<protein>
    <submittedName>
        <fullName evidence="2">ABC transporter ATP-binding protein</fullName>
    </submittedName>
</protein>
<dbReference type="EMBL" id="JAQQXT010000001">
    <property type="protein sequence ID" value="MDC8770153.1"/>
    <property type="molecule type" value="Genomic_DNA"/>
</dbReference>
<evidence type="ECO:0000313" key="2">
    <source>
        <dbReference type="EMBL" id="MDC8770153.1"/>
    </source>
</evidence>
<keyword evidence="2" id="KW-0067">ATP-binding</keyword>
<keyword evidence="2" id="KW-0547">Nucleotide-binding</keyword>
<evidence type="ECO:0000313" key="3">
    <source>
        <dbReference type="Proteomes" id="UP001221189"/>
    </source>
</evidence>
<gene>
    <name evidence="2" type="ORF">PRZ03_01125</name>
</gene>
<evidence type="ECO:0000256" key="1">
    <source>
        <dbReference type="SAM" id="SignalP"/>
    </source>
</evidence>
<accession>A0ABT5K8H2</accession>
<feature type="chain" id="PRO_5046862435" evidence="1">
    <location>
        <begin position="32"/>
        <end position="174"/>
    </location>
</feature>
<dbReference type="GO" id="GO:0005524">
    <property type="term" value="F:ATP binding"/>
    <property type="evidence" value="ECO:0007669"/>
    <property type="project" value="UniProtKB-KW"/>
</dbReference>
<feature type="signal peptide" evidence="1">
    <location>
        <begin position="1"/>
        <end position="31"/>
    </location>
</feature>
<keyword evidence="3" id="KW-1185">Reference proteome</keyword>
<organism evidence="2 3">
    <name type="scientific">Roseateles albus</name>
    <dbReference type="NCBI Taxonomy" id="2987525"/>
    <lineage>
        <taxon>Bacteria</taxon>
        <taxon>Pseudomonadati</taxon>
        <taxon>Pseudomonadota</taxon>
        <taxon>Betaproteobacteria</taxon>
        <taxon>Burkholderiales</taxon>
        <taxon>Sphaerotilaceae</taxon>
        <taxon>Roseateles</taxon>
    </lineage>
</organism>
<sequence>MIRLPKIPCSKLVANFVIAAGALIAHFGAHADDGMYDLAAPGHWRLAVSPYSYHFHYSEEHRYVWAIGAERQADSGWLWGGSYFSNSFGQPSGYVYIGKRYPGLFNTPQLFAQWSAGLLYGYKGQFQHKVPLNYRGYSPGALFSLGWAFNKETAAQVNLLGNSGLMLQFSYDFH</sequence>
<reference evidence="2 3" key="1">
    <citation type="submission" date="2022-10" db="EMBL/GenBank/DDBJ databases">
        <title>Paucibacter sp. hw1 Genome sequencing.</title>
        <authorList>
            <person name="Park S."/>
        </authorList>
    </citation>
    <scope>NUCLEOTIDE SEQUENCE [LARGE SCALE GENOMIC DNA]</scope>
    <source>
        <strain evidence="3">hw1</strain>
    </source>
</reference>
<name>A0ABT5K8H2_9BURK</name>
<keyword evidence="1" id="KW-0732">Signal</keyword>
<dbReference type="RefSeq" id="WP_273598632.1">
    <property type="nucleotide sequence ID" value="NZ_JAQQXT010000001.1"/>
</dbReference>
<dbReference type="Proteomes" id="UP001221189">
    <property type="component" value="Unassembled WGS sequence"/>
</dbReference>
<proteinExistence type="predicted"/>